<evidence type="ECO:0000256" key="1">
    <source>
        <dbReference type="SAM" id="MobiDB-lite"/>
    </source>
</evidence>
<dbReference type="Proteomes" id="UP000094960">
    <property type="component" value="Chromosome"/>
</dbReference>
<reference evidence="4" key="1">
    <citation type="submission" date="2016-09" db="EMBL/GenBank/DDBJ databases">
        <title>Streptomyces puniciscabiei strain:TW1S1 Genome sequencing and assembly.</title>
        <authorList>
            <person name="Kim M.-K."/>
            <person name="Kim S.B."/>
        </authorList>
    </citation>
    <scope>NUCLEOTIDE SEQUENCE [LARGE SCALE GENOMIC DNA]</scope>
    <source>
        <strain evidence="4">TW1S1</strain>
    </source>
</reference>
<feature type="region of interest" description="Disordered" evidence="1">
    <location>
        <begin position="1"/>
        <end position="20"/>
    </location>
</feature>
<protein>
    <recommendedName>
        <fullName evidence="2">PPM-type phosphatase domain-containing protein</fullName>
    </recommendedName>
</protein>
<proteinExistence type="predicted"/>
<name>A0A1D7Y4M6_9ACTN</name>
<sequence>MASSSASCPPHASPRPLPCSAPAACSCSTPDGITEARTGEDHTGPYGNEALLAFAADHAGKPPPAAIQALTGLLHSFGDGLDDDTALLALGVPAPNPRTRSSR</sequence>
<dbReference type="InterPro" id="IPR001932">
    <property type="entry name" value="PPM-type_phosphatase-like_dom"/>
</dbReference>
<dbReference type="AlphaFoldDB" id="A0A1D7Y4M6"/>
<organism evidence="3 4">
    <name type="scientific">Streptomyces fodineus</name>
    <dbReference type="NCBI Taxonomy" id="1904616"/>
    <lineage>
        <taxon>Bacteria</taxon>
        <taxon>Bacillati</taxon>
        <taxon>Actinomycetota</taxon>
        <taxon>Actinomycetes</taxon>
        <taxon>Kitasatosporales</taxon>
        <taxon>Streptomycetaceae</taxon>
        <taxon>Streptomyces</taxon>
    </lineage>
</organism>
<evidence type="ECO:0000259" key="2">
    <source>
        <dbReference type="Pfam" id="PF07228"/>
    </source>
</evidence>
<gene>
    <name evidence="3" type="ORF">BFF78_05340</name>
</gene>
<keyword evidence="4" id="KW-1185">Reference proteome</keyword>
<feature type="compositionally biased region" description="Low complexity" evidence="1">
    <location>
        <begin position="1"/>
        <end position="10"/>
    </location>
</feature>
<dbReference type="EMBL" id="CP017248">
    <property type="protein sequence ID" value="AOR30552.1"/>
    <property type="molecule type" value="Genomic_DNA"/>
</dbReference>
<evidence type="ECO:0000313" key="3">
    <source>
        <dbReference type="EMBL" id="AOR30552.1"/>
    </source>
</evidence>
<dbReference type="KEGG" id="spun:BFF78_05340"/>
<accession>A0A1D7Y4M6</accession>
<evidence type="ECO:0000313" key="4">
    <source>
        <dbReference type="Proteomes" id="UP000094960"/>
    </source>
</evidence>
<dbReference type="Pfam" id="PF07228">
    <property type="entry name" value="SpoIIE"/>
    <property type="match status" value="1"/>
</dbReference>
<feature type="domain" description="PPM-type phosphatase" evidence="2">
    <location>
        <begin position="31"/>
        <end position="92"/>
    </location>
</feature>